<keyword evidence="4" id="KW-0788">Thiol protease</keyword>
<dbReference type="Proteomes" id="UP000614216">
    <property type="component" value="Unassembled WGS sequence"/>
</dbReference>
<keyword evidence="3" id="KW-0378">Hydrolase</keyword>
<name>A0A937FVN0_9BACT</name>
<keyword evidence="5" id="KW-0812">Transmembrane</keyword>
<dbReference type="PANTHER" id="PTHR47053:SF1">
    <property type="entry name" value="MUREIN DD-ENDOPEPTIDASE MEPH-RELATED"/>
    <property type="match status" value="1"/>
</dbReference>
<sequence>MELIKVIIRDKLFYVVLVIIAAVSSAMNFNESNNADLLAEYYQSEKVIDTLDIESEEEKQVLGMTLRDSLVQYAMTLQGRPYKYAGKGPEVFDCSGFTCYVYKRFNVQLPASSTLQSKFGAETATKDVQKGDLLIFKSPTTGVNRVGHVGLVVSNANGKINFIHSSTRRGVIVDSLNHKHYKARYLGARRVLTD</sequence>
<evidence type="ECO:0000313" key="8">
    <source>
        <dbReference type="Proteomes" id="UP000614216"/>
    </source>
</evidence>
<dbReference type="PROSITE" id="PS51935">
    <property type="entry name" value="NLPC_P60"/>
    <property type="match status" value="1"/>
</dbReference>
<dbReference type="Gene3D" id="3.90.1720.10">
    <property type="entry name" value="endopeptidase domain like (from Nostoc punctiforme)"/>
    <property type="match status" value="1"/>
</dbReference>
<evidence type="ECO:0000259" key="6">
    <source>
        <dbReference type="PROSITE" id="PS51935"/>
    </source>
</evidence>
<evidence type="ECO:0000256" key="3">
    <source>
        <dbReference type="ARBA" id="ARBA00022801"/>
    </source>
</evidence>
<protein>
    <submittedName>
        <fullName evidence="7">C40 family peptidase</fullName>
    </submittedName>
</protein>
<accession>A0A937FVN0</accession>
<evidence type="ECO:0000313" key="7">
    <source>
        <dbReference type="EMBL" id="MBL6445185.1"/>
    </source>
</evidence>
<dbReference type="GO" id="GO:0006508">
    <property type="term" value="P:proteolysis"/>
    <property type="evidence" value="ECO:0007669"/>
    <property type="project" value="UniProtKB-KW"/>
</dbReference>
<dbReference type="GO" id="GO:0008234">
    <property type="term" value="F:cysteine-type peptidase activity"/>
    <property type="evidence" value="ECO:0007669"/>
    <property type="project" value="UniProtKB-KW"/>
</dbReference>
<feature type="domain" description="NlpC/P60" evidence="6">
    <location>
        <begin position="64"/>
        <end position="192"/>
    </location>
</feature>
<keyword evidence="5" id="KW-1133">Transmembrane helix</keyword>
<gene>
    <name evidence="7" type="ORF">JMN32_02625</name>
</gene>
<evidence type="ECO:0000256" key="2">
    <source>
        <dbReference type="ARBA" id="ARBA00022670"/>
    </source>
</evidence>
<dbReference type="Pfam" id="PF00877">
    <property type="entry name" value="NLPC_P60"/>
    <property type="match status" value="1"/>
</dbReference>
<dbReference type="EMBL" id="JAEUGD010000004">
    <property type="protein sequence ID" value="MBL6445185.1"/>
    <property type="molecule type" value="Genomic_DNA"/>
</dbReference>
<dbReference type="InterPro" id="IPR051202">
    <property type="entry name" value="Peptidase_C40"/>
</dbReference>
<comment type="caution">
    <text evidence="7">The sequence shown here is derived from an EMBL/GenBank/DDBJ whole genome shotgun (WGS) entry which is preliminary data.</text>
</comment>
<organism evidence="7 8">
    <name type="scientific">Fulvivirga marina</name>
    <dbReference type="NCBI Taxonomy" id="2494733"/>
    <lineage>
        <taxon>Bacteria</taxon>
        <taxon>Pseudomonadati</taxon>
        <taxon>Bacteroidota</taxon>
        <taxon>Cytophagia</taxon>
        <taxon>Cytophagales</taxon>
        <taxon>Fulvivirgaceae</taxon>
        <taxon>Fulvivirga</taxon>
    </lineage>
</organism>
<keyword evidence="2" id="KW-0645">Protease</keyword>
<comment type="similarity">
    <text evidence="1">Belongs to the peptidase C40 family.</text>
</comment>
<evidence type="ECO:0000256" key="4">
    <source>
        <dbReference type="ARBA" id="ARBA00022807"/>
    </source>
</evidence>
<dbReference type="RefSeq" id="WP_202854722.1">
    <property type="nucleotide sequence ID" value="NZ_JAEUGD010000004.1"/>
</dbReference>
<evidence type="ECO:0000256" key="5">
    <source>
        <dbReference type="SAM" id="Phobius"/>
    </source>
</evidence>
<dbReference type="PANTHER" id="PTHR47053">
    <property type="entry name" value="MUREIN DD-ENDOPEPTIDASE MEPH-RELATED"/>
    <property type="match status" value="1"/>
</dbReference>
<dbReference type="SUPFAM" id="SSF54001">
    <property type="entry name" value="Cysteine proteinases"/>
    <property type="match status" value="1"/>
</dbReference>
<dbReference type="InterPro" id="IPR000064">
    <property type="entry name" value="NLP_P60_dom"/>
</dbReference>
<proteinExistence type="inferred from homology"/>
<reference evidence="7" key="1">
    <citation type="submission" date="2021-01" db="EMBL/GenBank/DDBJ databases">
        <title>Fulvivirga kasyanovii gen. nov., sp nov., a novel member of the phylum Bacteroidetes isolated from seawater in a mussel farm.</title>
        <authorList>
            <person name="Zhao L.-H."/>
            <person name="Wang Z.-J."/>
        </authorList>
    </citation>
    <scope>NUCLEOTIDE SEQUENCE</scope>
    <source>
        <strain evidence="7">29W222</strain>
    </source>
</reference>
<feature type="transmembrane region" description="Helical" evidence="5">
    <location>
        <begin position="12"/>
        <end position="29"/>
    </location>
</feature>
<dbReference type="InterPro" id="IPR038765">
    <property type="entry name" value="Papain-like_cys_pep_sf"/>
</dbReference>
<evidence type="ECO:0000256" key="1">
    <source>
        <dbReference type="ARBA" id="ARBA00007074"/>
    </source>
</evidence>
<dbReference type="AlphaFoldDB" id="A0A937FVN0"/>
<keyword evidence="5" id="KW-0472">Membrane</keyword>
<keyword evidence="8" id="KW-1185">Reference proteome</keyword>